<keyword evidence="1" id="KW-1133">Transmembrane helix</keyword>
<dbReference type="Pfam" id="PF09551">
    <property type="entry name" value="Spore_II_R"/>
    <property type="match status" value="1"/>
</dbReference>
<keyword evidence="1" id="KW-0472">Membrane</keyword>
<keyword evidence="3" id="KW-1185">Reference proteome</keyword>
<keyword evidence="1" id="KW-0812">Transmembrane</keyword>
<dbReference type="RefSeq" id="WP_100669006.1">
    <property type="nucleotide sequence ID" value="NZ_CP024955.1"/>
</dbReference>
<protein>
    <submittedName>
        <fullName evidence="2">Stage II sporulation protein R</fullName>
    </submittedName>
</protein>
<evidence type="ECO:0000313" key="2">
    <source>
        <dbReference type="EMBL" id="ATY86263.1"/>
    </source>
</evidence>
<dbReference type="KEGG" id="kyr:CVV65_16110"/>
<organism evidence="2 3">
    <name type="scientific">Kyrpidia spormannii</name>
    <dbReference type="NCBI Taxonomy" id="2055160"/>
    <lineage>
        <taxon>Bacteria</taxon>
        <taxon>Bacillati</taxon>
        <taxon>Bacillota</taxon>
        <taxon>Bacilli</taxon>
        <taxon>Bacillales</taxon>
        <taxon>Alicyclobacillaceae</taxon>
        <taxon>Kyrpidia</taxon>
    </lineage>
</organism>
<sequence length="277" mass="30232">MEEQEQQPKRPRPWAVWLWRVMVGPLALALTLGVGWIGALLPDRSWRPQEGPSGVPVTAAPGAFTPGAHPAGTAFSTGGQLPPLDAPGGAGGSDGAVIPIPNQAIRLRIIANSDRPEDQAVKLKVRDKIIQLVSDHLKGVTTADEARARLRALVPQAEAIAQEEVRAAGFHYPVRADFGMVPFPTKIYGDQVYPAGRYEALRITLGSGLGTNWWCVLFPPLCFVDLTNGDAVPTFHEKGNVTTVELPGVDGHKQPVVLRWFIVELIMKIVEWFRHLW</sequence>
<evidence type="ECO:0000256" key="1">
    <source>
        <dbReference type="SAM" id="Phobius"/>
    </source>
</evidence>
<dbReference type="OrthoDB" id="9793324at2"/>
<feature type="transmembrane region" description="Helical" evidence="1">
    <location>
        <begin position="17"/>
        <end position="41"/>
    </location>
</feature>
<dbReference type="EMBL" id="CP024955">
    <property type="protein sequence ID" value="ATY86263.1"/>
    <property type="molecule type" value="Genomic_DNA"/>
</dbReference>
<accession>A0A2K8NAC9</accession>
<gene>
    <name evidence="2" type="primary">spoIIR</name>
    <name evidence="2" type="ORF">CVV65_16110</name>
</gene>
<dbReference type="AlphaFoldDB" id="A0A2K8NAC9"/>
<dbReference type="Proteomes" id="UP000231932">
    <property type="component" value="Chromosome"/>
</dbReference>
<dbReference type="InterPro" id="IPR014202">
    <property type="entry name" value="Spore_II_R"/>
</dbReference>
<evidence type="ECO:0000313" key="3">
    <source>
        <dbReference type="Proteomes" id="UP000231932"/>
    </source>
</evidence>
<name>A0A2K8NAC9_9BACL</name>
<dbReference type="NCBIfam" id="TIGR02837">
    <property type="entry name" value="spore_II_R"/>
    <property type="match status" value="1"/>
</dbReference>
<proteinExistence type="predicted"/>
<reference evidence="3" key="1">
    <citation type="submission" date="2017-11" db="EMBL/GenBank/DDBJ databases">
        <title>Complete Genome Sequence of Kyrpidia sp. Strain EA-1, a thermophilic, hydrogen-oxidizing Bacterium, isolated from the Azores.</title>
        <authorList>
            <person name="Reiner J.E."/>
            <person name="Lapp C.J."/>
            <person name="Bunk B."/>
            <person name="Gescher J."/>
        </authorList>
    </citation>
    <scope>NUCLEOTIDE SEQUENCE [LARGE SCALE GENOMIC DNA]</scope>
    <source>
        <strain evidence="3">EA-1</strain>
    </source>
</reference>